<keyword evidence="6" id="KW-0067">ATP-binding</keyword>
<evidence type="ECO:0000313" key="6">
    <source>
        <dbReference type="RefSeq" id="XP_030381821.1"/>
    </source>
</evidence>
<evidence type="ECO:0000259" key="3">
    <source>
        <dbReference type="Pfam" id="PF13086"/>
    </source>
</evidence>
<dbReference type="InterPro" id="IPR047187">
    <property type="entry name" value="SF1_C_Upf1"/>
</dbReference>
<gene>
    <name evidence="6" type="primary">LOC115629487</name>
</gene>
<dbReference type="InterPro" id="IPR027417">
    <property type="entry name" value="P-loop_NTPase"/>
</dbReference>
<reference evidence="6" key="1">
    <citation type="submission" date="2025-08" db="UniProtKB">
        <authorList>
            <consortium name="RefSeq"/>
        </authorList>
    </citation>
    <scope>IDENTIFICATION</scope>
    <source>
        <strain evidence="6">11010-0011.00</strain>
        <tissue evidence="6">Whole body</tissue>
    </source>
</reference>
<dbReference type="GO" id="GO:0003723">
    <property type="term" value="F:RNA binding"/>
    <property type="evidence" value="ECO:0007669"/>
    <property type="project" value="InterPro"/>
</dbReference>
<dbReference type="Gene3D" id="3.40.50.300">
    <property type="entry name" value="P-loop containing nucleotide triphosphate hydrolases"/>
    <property type="match status" value="2"/>
</dbReference>
<dbReference type="InterPro" id="IPR041677">
    <property type="entry name" value="DNA2/NAM7_AAA_11"/>
</dbReference>
<evidence type="ECO:0000256" key="1">
    <source>
        <dbReference type="ARBA" id="ARBA00023158"/>
    </source>
</evidence>
<keyword evidence="6" id="KW-0347">Helicase</keyword>
<dbReference type="InterPro" id="IPR026122">
    <property type="entry name" value="MOV-10/SDE3_DEXXQ/H-box"/>
</dbReference>
<keyword evidence="5" id="KW-1185">Reference proteome</keyword>
<dbReference type="GO" id="GO:0035194">
    <property type="term" value="P:regulatory ncRNA-mediated post-transcriptional gene silencing"/>
    <property type="evidence" value="ECO:0007669"/>
    <property type="project" value="TreeGrafter"/>
</dbReference>
<keyword evidence="1" id="KW-0943">RNA-mediated gene silencing</keyword>
<dbReference type="GO" id="GO:0005829">
    <property type="term" value="C:cytosol"/>
    <property type="evidence" value="ECO:0007669"/>
    <property type="project" value="TreeGrafter"/>
</dbReference>
<dbReference type="GO" id="GO:0043186">
    <property type="term" value="C:P granule"/>
    <property type="evidence" value="ECO:0007669"/>
    <property type="project" value="TreeGrafter"/>
</dbReference>
<protein>
    <submittedName>
        <fullName evidence="6">Helicase MOV-10 isoform X1</fullName>
    </submittedName>
</protein>
<name>A0A6J2TZA7_DROLE</name>
<feature type="transmembrane region" description="Helical" evidence="2">
    <location>
        <begin position="845"/>
        <end position="863"/>
    </location>
</feature>
<evidence type="ECO:0000259" key="4">
    <source>
        <dbReference type="Pfam" id="PF13087"/>
    </source>
</evidence>
<organism evidence="5 6">
    <name type="scientific">Drosophila lebanonensis</name>
    <name type="common">Fruit fly</name>
    <name type="synonym">Scaptodrosophila lebanonensis</name>
    <dbReference type="NCBI Taxonomy" id="7225"/>
    <lineage>
        <taxon>Eukaryota</taxon>
        <taxon>Metazoa</taxon>
        <taxon>Ecdysozoa</taxon>
        <taxon>Arthropoda</taxon>
        <taxon>Hexapoda</taxon>
        <taxon>Insecta</taxon>
        <taxon>Pterygota</taxon>
        <taxon>Neoptera</taxon>
        <taxon>Endopterygota</taxon>
        <taxon>Diptera</taxon>
        <taxon>Brachycera</taxon>
        <taxon>Muscomorpha</taxon>
        <taxon>Ephydroidea</taxon>
        <taxon>Drosophilidae</taxon>
        <taxon>Scaptodrosophila</taxon>
    </lineage>
</organism>
<dbReference type="AlphaFoldDB" id="A0A6J2TZA7"/>
<keyword evidence="2" id="KW-0472">Membrane</keyword>
<dbReference type="InterPro" id="IPR045055">
    <property type="entry name" value="DNA2/NAM7-like"/>
</dbReference>
<dbReference type="CDD" id="cd18808">
    <property type="entry name" value="SF1_C_Upf1"/>
    <property type="match status" value="1"/>
</dbReference>
<keyword evidence="6" id="KW-0547">Nucleotide-binding</keyword>
<dbReference type="CDD" id="cd18038">
    <property type="entry name" value="DEXXQc_Helz-like"/>
    <property type="match status" value="1"/>
</dbReference>
<keyword evidence="2" id="KW-0812">Transmembrane</keyword>
<dbReference type="Pfam" id="PF13087">
    <property type="entry name" value="AAA_12"/>
    <property type="match status" value="1"/>
</dbReference>
<dbReference type="CTD" id="4343"/>
<dbReference type="GeneID" id="115629487"/>
<dbReference type="InterPro" id="IPR041679">
    <property type="entry name" value="DNA2/NAM7-like_C"/>
</dbReference>
<dbReference type="PANTHER" id="PTHR10887:SF419">
    <property type="entry name" value="RNA HELICASE MOV10L1"/>
    <property type="match status" value="1"/>
</dbReference>
<keyword evidence="6" id="KW-0378">Hydrolase</keyword>
<dbReference type="RefSeq" id="XP_030381821.1">
    <property type="nucleotide sequence ID" value="XM_030525961.1"/>
</dbReference>
<feature type="domain" description="DNA2/NAM7 helicase helicase" evidence="3">
    <location>
        <begin position="404"/>
        <end position="477"/>
    </location>
</feature>
<feature type="domain" description="DNA2/NAM7 helicase-like C-terminal" evidence="4">
    <location>
        <begin position="486"/>
        <end position="689"/>
    </location>
</feature>
<dbReference type="OrthoDB" id="6513042at2759"/>
<evidence type="ECO:0000313" key="5">
    <source>
        <dbReference type="Proteomes" id="UP000504634"/>
    </source>
</evidence>
<dbReference type="SUPFAM" id="SSF52540">
    <property type="entry name" value="P-loop containing nucleoside triphosphate hydrolases"/>
    <property type="match status" value="1"/>
</dbReference>
<dbReference type="Proteomes" id="UP000504634">
    <property type="component" value="Unplaced"/>
</dbReference>
<proteinExistence type="predicted"/>
<accession>A0A6J2TZA7</accession>
<evidence type="ECO:0000256" key="2">
    <source>
        <dbReference type="SAM" id="Phobius"/>
    </source>
</evidence>
<dbReference type="PANTHER" id="PTHR10887">
    <property type="entry name" value="DNA2/NAM7 HELICASE FAMILY"/>
    <property type="match status" value="1"/>
</dbReference>
<dbReference type="Pfam" id="PF13086">
    <property type="entry name" value="AAA_11"/>
    <property type="match status" value="2"/>
</dbReference>
<feature type="domain" description="DNA2/NAM7 helicase helicase" evidence="3">
    <location>
        <begin position="263"/>
        <end position="337"/>
    </location>
</feature>
<keyword evidence="2" id="KW-1133">Transmembrane helix</keyword>
<sequence>MDLSDPNNKLDEATMVDEEEAQQEKLLSIMCSLPQYEPSLEMRKALWKNFTSKSLSNNNEVIAKYLQDQQLDCNNFAAVQRTLLNIEDLSTMYLYTQLMQTDVKLVRTSKFQFNFPLRNSHINAEDVLTPNMDEVVIIPKASLLASPPLSDVLLTLFPHPHEHLKSTDPMCRHVAIVEKVSRTLIQIKFKRGSGLRDCQLGQYFDVIIRSRRLPLRYMYRAVELLDEWPELRLYLFPGQKLKPLLSASNRAVTIDLFNGSIASNSEQLQAVQQIVTGPNAMAPYIVFGPPGTGKTTTIVEAILQLRLQQPRSRILVTAGSNSACDTIALLICEFFAVNVRLRAHIAKRSMESRLVTMDVKPTHQLIRLFSRSSYGKGLKSVNPLLRKHSNCPGKTFETIDVDDLRQYGIIVATLCTVGRLITDNLGKFNFFTHVFVDEAGASTEPESLIGIMGIKQQADCHVILSGDHKQLGAVIKSDRAASLGLGNSLMERLLRSPCYALDGNGNYDHTIQTRLRRNYRSHPQIVRLYNELYYNNELLADAQPADVNMAAKWSLLQNGDFPIIFQATHGVTEREQHSTSTINTLEVKVLKWYVQRLFLNGIKGACVQQKDIGIIAPYAAQVRLLKESMIKLGYHDIEVGCVEAYQGREKPIILVSLVRSFFNLGFLRNPRRLNVMLSRAKSLLIIIGNPVTLRHHRDFKFIINECKKHGNYLYKKKDVDLWQKRLLNYEELSDVEDESESEFDDNEEEPELKEHPWCAKMPDDIPVTVTTIEKGSGSMGAAEDDSSSECSSSSSISSGTHTLFKSMCCSTQQHQENIADCGFEVIYRYVSQLAQLGVYVGHYKTLSSVTIIVICLCMFLIICN</sequence>
<dbReference type="GO" id="GO:0032574">
    <property type="term" value="F:5'-3' RNA helicase activity"/>
    <property type="evidence" value="ECO:0007669"/>
    <property type="project" value="InterPro"/>
</dbReference>